<evidence type="ECO:0000313" key="2">
    <source>
        <dbReference type="Proteomes" id="UP001485459"/>
    </source>
</evidence>
<dbReference type="EMBL" id="CP149822">
    <property type="protein sequence ID" value="WZN40605.1"/>
    <property type="molecule type" value="Genomic_DNA"/>
</dbReference>
<protein>
    <recommendedName>
        <fullName evidence="3">Universal stress protein family protein</fullName>
    </recommendedName>
</protein>
<gene>
    <name evidence="1" type="ORF">WJU16_21820</name>
</gene>
<sequence>MQNVMIPTDLSIRSLSYLHHLATQTEGPVRITLMHALRLPDSLLDCWPFSRSHRYVSVPDDFREACEVMKNRYSQAFSQINVEFFYGTTAPALRNFIRAHEIDRIAVPDQLHYHHAGENSYNPESLFRHTKLPVSKLRLTAPRQVVTAPASISALLGVQV</sequence>
<proteinExistence type="predicted"/>
<reference evidence="2" key="1">
    <citation type="submission" date="2024-03" db="EMBL/GenBank/DDBJ databases">
        <title>Chitinophaga horti sp. nov., isolated from garden soil.</title>
        <authorList>
            <person name="Lee D.S."/>
            <person name="Han D.M."/>
            <person name="Baek J.H."/>
            <person name="Choi D.G."/>
            <person name="Jeon J.H."/>
            <person name="Jeon C.O."/>
        </authorList>
    </citation>
    <scope>NUCLEOTIDE SEQUENCE [LARGE SCALE GENOMIC DNA]</scope>
    <source>
        <strain evidence="2">GPA1</strain>
    </source>
</reference>
<evidence type="ECO:0000313" key="1">
    <source>
        <dbReference type="EMBL" id="WZN40605.1"/>
    </source>
</evidence>
<accession>A0ABZ2YLP3</accession>
<dbReference type="SUPFAM" id="SSF52402">
    <property type="entry name" value="Adenine nucleotide alpha hydrolases-like"/>
    <property type="match status" value="1"/>
</dbReference>
<evidence type="ECO:0008006" key="3">
    <source>
        <dbReference type="Google" id="ProtNLM"/>
    </source>
</evidence>
<dbReference type="Proteomes" id="UP001485459">
    <property type="component" value="Chromosome"/>
</dbReference>
<name>A0ABZ2YLP3_9BACT</name>
<organism evidence="1 2">
    <name type="scientific">Chitinophaga pollutisoli</name>
    <dbReference type="NCBI Taxonomy" id="3133966"/>
    <lineage>
        <taxon>Bacteria</taxon>
        <taxon>Pseudomonadati</taxon>
        <taxon>Bacteroidota</taxon>
        <taxon>Chitinophagia</taxon>
        <taxon>Chitinophagales</taxon>
        <taxon>Chitinophagaceae</taxon>
        <taxon>Chitinophaga</taxon>
    </lineage>
</organism>
<keyword evidence="2" id="KW-1185">Reference proteome</keyword>
<dbReference type="RefSeq" id="WP_341835520.1">
    <property type="nucleotide sequence ID" value="NZ_CP149822.1"/>
</dbReference>